<reference evidence="1" key="1">
    <citation type="thesis" date="2020" institute="ProQuest LLC" country="789 East Eisenhower Parkway, Ann Arbor, MI, USA">
        <title>Comparative Genomics and Chromosome Evolution.</title>
        <authorList>
            <person name="Mudd A.B."/>
        </authorList>
    </citation>
    <scope>NUCLEOTIDE SEQUENCE</scope>
    <source>
        <strain evidence="1">237g6f4</strain>
        <tissue evidence="1">Blood</tissue>
    </source>
</reference>
<name>A0AAV6ZTL1_ENGPU</name>
<dbReference type="AlphaFoldDB" id="A0AAV6ZTL1"/>
<dbReference type="EMBL" id="WNYA01000154">
    <property type="protein sequence ID" value="KAG8549638.1"/>
    <property type="molecule type" value="Genomic_DNA"/>
</dbReference>
<proteinExistence type="predicted"/>
<evidence type="ECO:0000313" key="2">
    <source>
        <dbReference type="Proteomes" id="UP000824782"/>
    </source>
</evidence>
<comment type="caution">
    <text evidence="1">The sequence shown here is derived from an EMBL/GenBank/DDBJ whole genome shotgun (WGS) entry which is preliminary data.</text>
</comment>
<keyword evidence="2" id="KW-1185">Reference proteome</keyword>
<dbReference type="Proteomes" id="UP000824782">
    <property type="component" value="Unassembled WGS sequence"/>
</dbReference>
<sequence>MCEHKGHLPNVQVAGYIWRQENKMLVPVSDIKSNKICIRRRQTSILDLTPAQCTSQVGGYIRRQNIEKPKSPQTVPVLEMGEWFSRITREIHIPHLSFKTNAFIALVIHGAERLHLQILAITTNGN</sequence>
<accession>A0AAV6ZTL1</accession>
<evidence type="ECO:0000313" key="1">
    <source>
        <dbReference type="EMBL" id="KAG8549638.1"/>
    </source>
</evidence>
<protein>
    <submittedName>
        <fullName evidence="1">Uncharacterized protein</fullName>
    </submittedName>
</protein>
<gene>
    <name evidence="1" type="ORF">GDO81_020366</name>
</gene>
<organism evidence="1 2">
    <name type="scientific">Engystomops pustulosus</name>
    <name type="common">Tungara frog</name>
    <name type="synonym">Physalaemus pustulosus</name>
    <dbReference type="NCBI Taxonomy" id="76066"/>
    <lineage>
        <taxon>Eukaryota</taxon>
        <taxon>Metazoa</taxon>
        <taxon>Chordata</taxon>
        <taxon>Craniata</taxon>
        <taxon>Vertebrata</taxon>
        <taxon>Euteleostomi</taxon>
        <taxon>Amphibia</taxon>
        <taxon>Batrachia</taxon>
        <taxon>Anura</taxon>
        <taxon>Neobatrachia</taxon>
        <taxon>Hyloidea</taxon>
        <taxon>Leptodactylidae</taxon>
        <taxon>Leiuperinae</taxon>
        <taxon>Engystomops</taxon>
    </lineage>
</organism>